<feature type="non-terminal residue" evidence="2">
    <location>
        <position position="1"/>
    </location>
</feature>
<feature type="region of interest" description="Disordered" evidence="1">
    <location>
        <begin position="1"/>
        <end position="97"/>
    </location>
</feature>
<gene>
    <name evidence="2" type="ORF">UJA718_LOCUS36260</name>
</gene>
<keyword evidence="3" id="KW-1185">Reference proteome</keyword>
<comment type="caution">
    <text evidence="2">The sequence shown here is derived from an EMBL/GenBank/DDBJ whole genome shotgun (WGS) entry which is preliminary data.</text>
</comment>
<dbReference type="AlphaFoldDB" id="A0A821II15"/>
<evidence type="ECO:0000313" key="2">
    <source>
        <dbReference type="EMBL" id="CAF4701375.1"/>
    </source>
</evidence>
<dbReference type="EMBL" id="CAJOBP010034806">
    <property type="protein sequence ID" value="CAF4701375.1"/>
    <property type="molecule type" value="Genomic_DNA"/>
</dbReference>
<name>A0A821II15_9BILA</name>
<feature type="compositionally biased region" description="Polar residues" evidence="1">
    <location>
        <begin position="40"/>
        <end position="65"/>
    </location>
</feature>
<accession>A0A821II15</accession>
<proteinExistence type="predicted"/>
<evidence type="ECO:0000313" key="3">
    <source>
        <dbReference type="Proteomes" id="UP000663873"/>
    </source>
</evidence>
<sequence length="97" mass="10584">MYKKITMHESSSSSSPTLPKTDEQNPNELVGHKSELSFYAQPNAQVSHEPSPSPTLTKTDEQNPNELVGHKSEPSFYVQPNAQVSHEPSSSSSSSTL</sequence>
<reference evidence="2" key="1">
    <citation type="submission" date="2021-02" db="EMBL/GenBank/DDBJ databases">
        <authorList>
            <person name="Nowell W R."/>
        </authorList>
    </citation>
    <scope>NUCLEOTIDE SEQUENCE</scope>
</reference>
<protein>
    <submittedName>
        <fullName evidence="2">Uncharacterized protein</fullName>
    </submittedName>
</protein>
<feature type="compositionally biased region" description="Polar residues" evidence="1">
    <location>
        <begin position="78"/>
        <end position="88"/>
    </location>
</feature>
<dbReference type="Proteomes" id="UP000663873">
    <property type="component" value="Unassembled WGS sequence"/>
</dbReference>
<evidence type="ECO:0000256" key="1">
    <source>
        <dbReference type="SAM" id="MobiDB-lite"/>
    </source>
</evidence>
<organism evidence="2 3">
    <name type="scientific">Rotaria socialis</name>
    <dbReference type="NCBI Taxonomy" id="392032"/>
    <lineage>
        <taxon>Eukaryota</taxon>
        <taxon>Metazoa</taxon>
        <taxon>Spiralia</taxon>
        <taxon>Gnathifera</taxon>
        <taxon>Rotifera</taxon>
        <taxon>Eurotatoria</taxon>
        <taxon>Bdelloidea</taxon>
        <taxon>Philodinida</taxon>
        <taxon>Philodinidae</taxon>
        <taxon>Rotaria</taxon>
    </lineage>
</organism>